<gene>
    <name evidence="9" type="ORF">A11Q_2001</name>
</gene>
<accession>M4V9Y6</accession>
<dbReference type="FunFam" id="3.40.390.10:FF:000009">
    <property type="entry name" value="Oligopeptidase A"/>
    <property type="match status" value="1"/>
</dbReference>
<dbReference type="InterPro" id="IPR034005">
    <property type="entry name" value="M3A_DCP"/>
</dbReference>
<feature type="domain" description="Peptidase M3A/M3B catalytic" evidence="8">
    <location>
        <begin position="229"/>
        <end position="677"/>
    </location>
</feature>
<dbReference type="PATRIC" id="fig|1184267.3.peg.2026"/>
<evidence type="ECO:0000313" key="10">
    <source>
        <dbReference type="Proteomes" id="UP000012040"/>
    </source>
</evidence>
<name>M4V9Y6_9BACT</name>
<evidence type="ECO:0000256" key="7">
    <source>
        <dbReference type="RuleBase" id="RU003435"/>
    </source>
</evidence>
<evidence type="ECO:0000256" key="4">
    <source>
        <dbReference type="ARBA" id="ARBA00022801"/>
    </source>
</evidence>
<dbReference type="RefSeq" id="WP_015470707.1">
    <property type="nucleotide sequence ID" value="NC_020813.1"/>
</dbReference>
<dbReference type="GO" id="GO:0005829">
    <property type="term" value="C:cytosol"/>
    <property type="evidence" value="ECO:0007669"/>
    <property type="project" value="UniProtKB-ARBA"/>
</dbReference>
<keyword evidence="4 7" id="KW-0378">Hydrolase</keyword>
<dbReference type="InterPro" id="IPR024079">
    <property type="entry name" value="MetalloPept_cat_dom_sf"/>
</dbReference>
<dbReference type="Gene3D" id="1.10.1370.10">
    <property type="entry name" value="Neurolysin, domain 3"/>
    <property type="match status" value="1"/>
</dbReference>
<dbReference type="Gene3D" id="3.40.390.10">
    <property type="entry name" value="Collagenase (Catalytic Domain)"/>
    <property type="match status" value="1"/>
</dbReference>
<reference evidence="9 10" key="1">
    <citation type="journal article" date="2013" name="ISME J.">
        <title>By their genes ye shall know them: genomic signatures of predatory bacteria.</title>
        <authorList>
            <person name="Pasternak Z."/>
            <person name="Pietrokovski S."/>
            <person name="Rotem O."/>
            <person name="Gophna U."/>
            <person name="Lurie-Weinberger M.N."/>
            <person name="Jurkevitch E."/>
        </authorList>
    </citation>
    <scope>NUCLEOTIDE SEQUENCE [LARGE SCALE GENOMIC DNA]</scope>
    <source>
        <strain evidence="9 10">JSS</strain>
    </source>
</reference>
<dbReference type="PANTHER" id="PTHR43660">
    <property type="entry name" value="DIPEPTIDYL CARBOXYPEPTIDASE"/>
    <property type="match status" value="1"/>
</dbReference>
<organism evidence="9 10">
    <name type="scientific">Pseudobdellovibrio exovorus JSS</name>
    <dbReference type="NCBI Taxonomy" id="1184267"/>
    <lineage>
        <taxon>Bacteria</taxon>
        <taxon>Pseudomonadati</taxon>
        <taxon>Bdellovibrionota</taxon>
        <taxon>Bdellovibrionia</taxon>
        <taxon>Bdellovibrionales</taxon>
        <taxon>Pseudobdellovibrionaceae</taxon>
        <taxon>Pseudobdellovibrio</taxon>
    </lineage>
</organism>
<evidence type="ECO:0000256" key="2">
    <source>
        <dbReference type="ARBA" id="ARBA00022670"/>
    </source>
</evidence>
<dbReference type="Pfam" id="PF01432">
    <property type="entry name" value="Peptidase_M3"/>
    <property type="match status" value="1"/>
</dbReference>
<dbReference type="InterPro" id="IPR024077">
    <property type="entry name" value="Neurolysin/TOP_dom2"/>
</dbReference>
<keyword evidence="5 7" id="KW-0862">Zinc</keyword>
<keyword evidence="6 7" id="KW-0482">Metalloprotease</keyword>
<evidence type="ECO:0000313" key="9">
    <source>
        <dbReference type="EMBL" id="AGH96217.1"/>
    </source>
</evidence>
<dbReference type="EMBL" id="CP003537">
    <property type="protein sequence ID" value="AGH96217.1"/>
    <property type="molecule type" value="Genomic_DNA"/>
</dbReference>
<evidence type="ECO:0000256" key="5">
    <source>
        <dbReference type="ARBA" id="ARBA00022833"/>
    </source>
</evidence>
<dbReference type="InterPro" id="IPR045090">
    <property type="entry name" value="Pept_M3A_M3B"/>
</dbReference>
<dbReference type="OrthoDB" id="5287305at2"/>
<protein>
    <submittedName>
        <fullName evidence="9">Peptidyl-dipeptidase</fullName>
    </submittedName>
</protein>
<dbReference type="GO" id="GO:0004180">
    <property type="term" value="F:carboxypeptidase activity"/>
    <property type="evidence" value="ECO:0007669"/>
    <property type="project" value="TreeGrafter"/>
</dbReference>
<dbReference type="CDD" id="cd06456">
    <property type="entry name" value="M3A_DCP"/>
    <property type="match status" value="1"/>
</dbReference>
<evidence type="ECO:0000259" key="8">
    <source>
        <dbReference type="Pfam" id="PF01432"/>
    </source>
</evidence>
<sequence>MSTQNNPLLNPLTLKDQAIPFNEIKVEHYLPALQEAVVEAKKNIEAIKAQKEASFENTILALEQASEKVDRISGIYFNLFSAEANEAHQALAQQISPILSAFSSDISLDDALFQKIKFVYDHRSDLKLAGEELRLTEKAYKDFSRNGALLDAAKKEELRQLDQQLSVLSPQFSENVLKATNAFELWIEKEEELEGLPEGVREAAAMAAEQKGRKGQWLFNLQAPSLIPFMTYSARRDLREKLWRASSSKAFGGEFDNQEIIKKIVTLKAKRASLLGFNTYAEYVLEERMAKNSETVFAFLKNLLEPSKKAAEKDLQEVQEFRQKLEGSSEIKPWDFAYYSEKLKEQKYAFNEEELRPYFKLENVIEGVFEHARKLFGLTFKQVTDIPVYHQDVKTFEVYNEKTNDYIGLFYMDFFPRETKKGGAWMTNYREQGLWSDKVQRPHVSIVCNFTKPTPTKPSLLSYDEVRTLFHEFGHALHGLLSQCKYRSLSGTNVYWDFVELPSQIMENWTEEKEGLDLFARHYQTNETIPAELVAKIKKASLFQSGWMSLRQVSFAWLDMQWYTNDPAKITNVDEFETTATEVARLLPKEAGTNMSCSFSHIFGGGYAAGYYSYKWAEVLDADAFEYFKEKGLYNSEVAAKFKDSILSRGGTAHPMDLYKEFRGREPDPKSLLRRSGLL</sequence>
<dbReference type="eggNOG" id="COG0339">
    <property type="taxonomic scope" value="Bacteria"/>
</dbReference>
<dbReference type="Proteomes" id="UP000012040">
    <property type="component" value="Chromosome"/>
</dbReference>
<dbReference type="STRING" id="1184267.A11Q_2001"/>
<dbReference type="GO" id="GO:0046872">
    <property type="term" value="F:metal ion binding"/>
    <property type="evidence" value="ECO:0007669"/>
    <property type="project" value="UniProtKB-UniRule"/>
</dbReference>
<proteinExistence type="inferred from homology"/>
<evidence type="ECO:0000256" key="6">
    <source>
        <dbReference type="ARBA" id="ARBA00023049"/>
    </source>
</evidence>
<keyword evidence="2 7" id="KW-0645">Protease</keyword>
<dbReference type="GO" id="GO:0006508">
    <property type="term" value="P:proteolysis"/>
    <property type="evidence" value="ECO:0007669"/>
    <property type="project" value="UniProtKB-KW"/>
</dbReference>
<dbReference type="HOGENOM" id="CLU_001805_4_0_7"/>
<evidence type="ECO:0000256" key="1">
    <source>
        <dbReference type="ARBA" id="ARBA00006040"/>
    </source>
</evidence>
<comment type="cofactor">
    <cofactor evidence="7">
        <name>Zn(2+)</name>
        <dbReference type="ChEBI" id="CHEBI:29105"/>
    </cofactor>
    <text evidence="7">Binds 1 zinc ion.</text>
</comment>
<dbReference type="SUPFAM" id="SSF55486">
    <property type="entry name" value="Metalloproteases ('zincins'), catalytic domain"/>
    <property type="match status" value="1"/>
</dbReference>
<keyword evidence="10" id="KW-1185">Reference proteome</keyword>
<keyword evidence="3 7" id="KW-0479">Metal-binding</keyword>
<evidence type="ECO:0000256" key="3">
    <source>
        <dbReference type="ARBA" id="ARBA00022723"/>
    </source>
</evidence>
<dbReference type="InterPro" id="IPR001567">
    <property type="entry name" value="Pept_M3A_M3B_dom"/>
</dbReference>
<dbReference type="AlphaFoldDB" id="M4V9Y6"/>
<dbReference type="PANTHER" id="PTHR43660:SF1">
    <property type="entry name" value="DIPEPTIDYL CARBOXYPEPTIDASE"/>
    <property type="match status" value="1"/>
</dbReference>
<dbReference type="GO" id="GO:0004222">
    <property type="term" value="F:metalloendopeptidase activity"/>
    <property type="evidence" value="ECO:0007669"/>
    <property type="project" value="InterPro"/>
</dbReference>
<comment type="similarity">
    <text evidence="1 7">Belongs to the peptidase M3 family.</text>
</comment>
<dbReference type="KEGG" id="bex:A11Q_2001"/>